<dbReference type="STRING" id="365044.Pnap_1714"/>
<feature type="region of interest" description="Disordered" evidence="1">
    <location>
        <begin position="225"/>
        <end position="244"/>
    </location>
</feature>
<dbReference type="eggNOG" id="ENOG5032YRY">
    <property type="taxonomic scope" value="Bacteria"/>
</dbReference>
<feature type="compositionally biased region" description="Low complexity" evidence="1">
    <location>
        <begin position="205"/>
        <end position="217"/>
    </location>
</feature>
<reference evidence="3" key="1">
    <citation type="journal article" date="2009" name="Environ. Microbiol.">
        <title>The genome of Polaromonas naphthalenivorans strain CJ2, isolated from coal tar-contaminated sediment, reveals physiological and metabolic versatility and evolution through extensive horizontal gene transfer.</title>
        <authorList>
            <person name="Yagi J.M."/>
            <person name="Sims D."/>
            <person name="Brettin T."/>
            <person name="Bruce D."/>
            <person name="Madsen E.L."/>
        </authorList>
    </citation>
    <scope>NUCLEOTIDE SEQUENCE [LARGE SCALE GENOMIC DNA]</scope>
    <source>
        <strain evidence="3">CJ2</strain>
    </source>
</reference>
<evidence type="ECO:0000256" key="1">
    <source>
        <dbReference type="SAM" id="MobiDB-lite"/>
    </source>
</evidence>
<name>A1VMZ9_POLNA</name>
<dbReference type="KEGG" id="pna:Pnap_1714"/>
<accession>A1VMZ9</accession>
<protein>
    <submittedName>
        <fullName evidence="2">Putative transmembrane protein</fullName>
    </submittedName>
</protein>
<dbReference type="HOGENOM" id="CLU_1073060_0_0_4"/>
<dbReference type="InterPro" id="IPR021455">
    <property type="entry name" value="DUF3106"/>
</dbReference>
<proteinExistence type="predicted"/>
<dbReference type="Pfam" id="PF11304">
    <property type="entry name" value="DUF3106"/>
    <property type="match status" value="1"/>
</dbReference>
<keyword evidence="2" id="KW-0812">Transmembrane</keyword>
<feature type="region of interest" description="Disordered" evidence="1">
    <location>
        <begin position="171"/>
        <end position="217"/>
    </location>
</feature>
<dbReference type="EMBL" id="CP000529">
    <property type="protein sequence ID" value="ABM37027.1"/>
    <property type="molecule type" value="Genomic_DNA"/>
</dbReference>
<keyword evidence="3" id="KW-1185">Reference proteome</keyword>
<sequence length="244" mass="25636">MTIQATVHSTAQHPLACLMEQTTGGLTSKLQLLGSGLALAGLLAWPSAGFAQAPKPQVSASAALAGKTIASGPDWSQLTPSQQQALAPLASSWNTGMSEAQKRKWLEISKNYSALTPQDQATLNSRMNEWVALSPQQRAQARLNFGKTKELSRQLTPEEKKAKWEAYQALSPEEKQKLAAKASPRPTGAATAVKPVAPQKLASVPAQPASKPAFKPAPKIVPSFPAAVPVPATPASVPGTAPQR</sequence>
<keyword evidence="2" id="KW-0472">Membrane</keyword>
<dbReference type="AlphaFoldDB" id="A1VMZ9"/>
<evidence type="ECO:0000313" key="3">
    <source>
        <dbReference type="Proteomes" id="UP000000644"/>
    </source>
</evidence>
<dbReference type="Proteomes" id="UP000000644">
    <property type="component" value="Chromosome"/>
</dbReference>
<gene>
    <name evidence="2" type="ordered locus">Pnap_1714</name>
</gene>
<evidence type="ECO:0000313" key="2">
    <source>
        <dbReference type="EMBL" id="ABM37027.1"/>
    </source>
</evidence>
<organism evidence="2 3">
    <name type="scientific">Polaromonas naphthalenivorans (strain CJ2)</name>
    <dbReference type="NCBI Taxonomy" id="365044"/>
    <lineage>
        <taxon>Bacteria</taxon>
        <taxon>Pseudomonadati</taxon>
        <taxon>Pseudomonadota</taxon>
        <taxon>Betaproteobacteria</taxon>
        <taxon>Burkholderiales</taxon>
        <taxon>Comamonadaceae</taxon>
        <taxon>Polaromonas</taxon>
    </lineage>
</organism>